<dbReference type="PANTHER" id="PTHR10302:SF0">
    <property type="entry name" value="SINGLE-STRANDED DNA-BINDING PROTEIN, MITOCHONDRIAL"/>
    <property type="match status" value="1"/>
</dbReference>
<dbReference type="AlphaFoldDB" id="A0A0L0HLE3"/>
<protein>
    <submittedName>
        <fullName evidence="3">Single-strand binding protein</fullName>
    </submittedName>
</protein>
<dbReference type="InterPro" id="IPR012340">
    <property type="entry name" value="NA-bd_OB-fold"/>
</dbReference>
<evidence type="ECO:0000313" key="4">
    <source>
        <dbReference type="Proteomes" id="UP000053201"/>
    </source>
</evidence>
<dbReference type="InterPro" id="IPR011344">
    <property type="entry name" value="ssDNA-bd"/>
</dbReference>
<dbReference type="OrthoDB" id="1078367at2759"/>
<evidence type="ECO:0000256" key="1">
    <source>
        <dbReference type="ARBA" id="ARBA00023125"/>
    </source>
</evidence>
<dbReference type="GO" id="GO:0042645">
    <property type="term" value="C:mitochondrial nucleoid"/>
    <property type="evidence" value="ECO:0007669"/>
    <property type="project" value="TreeGrafter"/>
</dbReference>
<dbReference type="InParanoid" id="A0A0L0HLE3"/>
<dbReference type="VEuPathDB" id="FungiDB:SPPG_03508"/>
<dbReference type="PANTHER" id="PTHR10302">
    <property type="entry name" value="SINGLE-STRANDED DNA-BINDING PROTEIN"/>
    <property type="match status" value="1"/>
</dbReference>
<keyword evidence="4" id="KW-1185">Reference proteome</keyword>
<dbReference type="STRING" id="645134.A0A0L0HLE3"/>
<organism evidence="3 4">
    <name type="scientific">Spizellomyces punctatus (strain DAOM BR117)</name>
    <dbReference type="NCBI Taxonomy" id="645134"/>
    <lineage>
        <taxon>Eukaryota</taxon>
        <taxon>Fungi</taxon>
        <taxon>Fungi incertae sedis</taxon>
        <taxon>Chytridiomycota</taxon>
        <taxon>Chytridiomycota incertae sedis</taxon>
        <taxon>Chytridiomycetes</taxon>
        <taxon>Spizellomycetales</taxon>
        <taxon>Spizellomycetaceae</taxon>
        <taxon>Spizellomyces</taxon>
    </lineage>
</organism>
<dbReference type="PROSITE" id="PS50935">
    <property type="entry name" value="SSB"/>
    <property type="match status" value="1"/>
</dbReference>
<dbReference type="CDD" id="cd04496">
    <property type="entry name" value="SSB_OBF"/>
    <property type="match status" value="1"/>
</dbReference>
<sequence>MSLFLTRFTVRNAPHGVKSFSTSVASRAGVNKVMLVGNVGRDPEFQEFAPKEGQNATRSGYWRFTVATNKRSKRDDGTFREDTQWHRITVRNTYLNDRVKKGAVVAVEGEIRYWQSENGRSGTEIVNGRHHAPIAVIKQATRFEDPTGSYGSHAGERQ</sequence>
<proteinExistence type="predicted"/>
<dbReference type="RefSeq" id="XP_016609754.1">
    <property type="nucleotide sequence ID" value="XM_016751771.1"/>
</dbReference>
<dbReference type="GO" id="GO:0006264">
    <property type="term" value="P:mitochondrial DNA replication"/>
    <property type="evidence" value="ECO:0007669"/>
    <property type="project" value="TreeGrafter"/>
</dbReference>
<dbReference type="GeneID" id="27687019"/>
<dbReference type="InterPro" id="IPR000424">
    <property type="entry name" value="Primosome_PriB/ssb"/>
</dbReference>
<dbReference type="NCBIfam" id="TIGR00621">
    <property type="entry name" value="ssb"/>
    <property type="match status" value="1"/>
</dbReference>
<name>A0A0L0HLE3_SPIPD</name>
<dbReference type="SUPFAM" id="SSF50249">
    <property type="entry name" value="Nucleic acid-binding proteins"/>
    <property type="match status" value="1"/>
</dbReference>
<dbReference type="Gene3D" id="2.40.50.140">
    <property type="entry name" value="Nucleic acid-binding proteins"/>
    <property type="match status" value="1"/>
</dbReference>
<keyword evidence="1 2" id="KW-0238">DNA-binding</keyword>
<evidence type="ECO:0000313" key="3">
    <source>
        <dbReference type="EMBL" id="KND01715.1"/>
    </source>
</evidence>
<dbReference type="GO" id="GO:0003697">
    <property type="term" value="F:single-stranded DNA binding"/>
    <property type="evidence" value="ECO:0007669"/>
    <property type="project" value="InterPro"/>
</dbReference>
<dbReference type="Pfam" id="PF00436">
    <property type="entry name" value="SSB"/>
    <property type="match status" value="1"/>
</dbReference>
<reference evidence="3 4" key="1">
    <citation type="submission" date="2009-08" db="EMBL/GenBank/DDBJ databases">
        <title>The Genome Sequence of Spizellomyces punctatus strain DAOM BR117.</title>
        <authorList>
            <consortium name="The Broad Institute Genome Sequencing Platform"/>
            <person name="Russ C."/>
            <person name="Cuomo C."/>
            <person name="Shea T."/>
            <person name="Young S.K."/>
            <person name="Zeng Q."/>
            <person name="Koehrsen M."/>
            <person name="Haas B."/>
            <person name="Borodovsky M."/>
            <person name="Guigo R."/>
            <person name="Alvarado L."/>
            <person name="Berlin A."/>
            <person name="Bochicchio J."/>
            <person name="Borenstein D."/>
            <person name="Chapman S."/>
            <person name="Chen Z."/>
            <person name="Engels R."/>
            <person name="Freedman E."/>
            <person name="Gellesch M."/>
            <person name="Goldberg J."/>
            <person name="Griggs A."/>
            <person name="Gujja S."/>
            <person name="Heiman D."/>
            <person name="Hepburn T."/>
            <person name="Howarth C."/>
            <person name="Jen D."/>
            <person name="Larson L."/>
            <person name="Lewis B."/>
            <person name="Mehta T."/>
            <person name="Park D."/>
            <person name="Pearson M."/>
            <person name="Roberts A."/>
            <person name="Saif S."/>
            <person name="Shenoy N."/>
            <person name="Sisk P."/>
            <person name="Stolte C."/>
            <person name="Sykes S."/>
            <person name="Thomson T."/>
            <person name="Walk T."/>
            <person name="White J."/>
            <person name="Yandava C."/>
            <person name="Burger G."/>
            <person name="Gray M.W."/>
            <person name="Holland P.W.H."/>
            <person name="King N."/>
            <person name="Lang F.B.F."/>
            <person name="Roger A.J."/>
            <person name="Ruiz-Trillo I."/>
            <person name="Lander E."/>
            <person name="Nusbaum C."/>
        </authorList>
    </citation>
    <scope>NUCLEOTIDE SEQUENCE [LARGE SCALE GENOMIC DNA]</scope>
    <source>
        <strain evidence="3 4">DAOM BR117</strain>
    </source>
</reference>
<dbReference type="Proteomes" id="UP000053201">
    <property type="component" value="Unassembled WGS sequence"/>
</dbReference>
<accession>A0A0L0HLE3</accession>
<dbReference type="EMBL" id="KQ257454">
    <property type="protein sequence ID" value="KND01715.1"/>
    <property type="molecule type" value="Genomic_DNA"/>
</dbReference>
<gene>
    <name evidence="3" type="ORF">SPPG_03508</name>
</gene>
<evidence type="ECO:0000256" key="2">
    <source>
        <dbReference type="PROSITE-ProRule" id="PRU00252"/>
    </source>
</evidence>